<protein>
    <submittedName>
        <fullName evidence="1">Uncharacterized protein</fullName>
    </submittedName>
</protein>
<accession>A0A4C1SGK3</accession>
<sequence length="145" mass="16364">MNGKNVSQQARLAIHNGVLIPTLLCGSENWVWQGKTENRIYAVEMRSVRSMCGVFRRDRCRNSDVIERCGLKEDEVTGVEEYKARKSAAVKSATKAPQWYKIYTQGRRRKGRGVLNLRIKSFAELTHFAAQILNYSTGTDAPAAL</sequence>
<name>A0A4C1SGK3_EUMVA</name>
<gene>
    <name evidence="1" type="ORF">EVAR_859_1</name>
</gene>
<proteinExistence type="predicted"/>
<evidence type="ECO:0000313" key="1">
    <source>
        <dbReference type="EMBL" id="GBP00240.1"/>
    </source>
</evidence>
<comment type="caution">
    <text evidence="1">The sequence shown here is derived from an EMBL/GenBank/DDBJ whole genome shotgun (WGS) entry which is preliminary data.</text>
</comment>
<dbReference type="Proteomes" id="UP000299102">
    <property type="component" value="Unassembled WGS sequence"/>
</dbReference>
<reference evidence="1 2" key="1">
    <citation type="journal article" date="2019" name="Commun. Biol.">
        <title>The bagworm genome reveals a unique fibroin gene that provides high tensile strength.</title>
        <authorList>
            <person name="Kono N."/>
            <person name="Nakamura H."/>
            <person name="Ohtoshi R."/>
            <person name="Tomita M."/>
            <person name="Numata K."/>
            <person name="Arakawa K."/>
        </authorList>
    </citation>
    <scope>NUCLEOTIDE SEQUENCE [LARGE SCALE GENOMIC DNA]</scope>
</reference>
<keyword evidence="2" id="KW-1185">Reference proteome</keyword>
<dbReference type="AlphaFoldDB" id="A0A4C1SGK3"/>
<organism evidence="1 2">
    <name type="scientific">Eumeta variegata</name>
    <name type="common">Bagworm moth</name>
    <name type="synonym">Eumeta japonica</name>
    <dbReference type="NCBI Taxonomy" id="151549"/>
    <lineage>
        <taxon>Eukaryota</taxon>
        <taxon>Metazoa</taxon>
        <taxon>Ecdysozoa</taxon>
        <taxon>Arthropoda</taxon>
        <taxon>Hexapoda</taxon>
        <taxon>Insecta</taxon>
        <taxon>Pterygota</taxon>
        <taxon>Neoptera</taxon>
        <taxon>Endopterygota</taxon>
        <taxon>Lepidoptera</taxon>
        <taxon>Glossata</taxon>
        <taxon>Ditrysia</taxon>
        <taxon>Tineoidea</taxon>
        <taxon>Psychidae</taxon>
        <taxon>Oiketicinae</taxon>
        <taxon>Eumeta</taxon>
    </lineage>
</organism>
<dbReference type="EMBL" id="BGZK01000005">
    <property type="protein sequence ID" value="GBP00240.1"/>
    <property type="molecule type" value="Genomic_DNA"/>
</dbReference>
<dbReference type="OrthoDB" id="425681at2759"/>
<evidence type="ECO:0000313" key="2">
    <source>
        <dbReference type="Proteomes" id="UP000299102"/>
    </source>
</evidence>